<name>A0A955RHV3_9BACT</name>
<evidence type="ECO:0000256" key="10">
    <source>
        <dbReference type="ARBA" id="ARBA00023251"/>
    </source>
</evidence>
<proteinExistence type="inferred from homology"/>
<keyword evidence="6" id="KW-0812">Transmembrane</keyword>
<dbReference type="Proteomes" id="UP000782843">
    <property type="component" value="Unassembled WGS sequence"/>
</dbReference>
<keyword evidence="5" id="KW-1003">Cell membrane</keyword>
<dbReference type="PANTHER" id="PTHR30622:SF4">
    <property type="entry name" value="UNDECAPRENYL-DIPHOSPHATASE"/>
    <property type="match status" value="1"/>
</dbReference>
<keyword evidence="7" id="KW-0378">Hydrolase</keyword>
<comment type="similarity">
    <text evidence="2">Belongs to the UppP family.</text>
</comment>
<evidence type="ECO:0000256" key="9">
    <source>
        <dbReference type="ARBA" id="ARBA00023136"/>
    </source>
</evidence>
<dbReference type="GO" id="GO:0046677">
    <property type="term" value="P:response to antibiotic"/>
    <property type="evidence" value="ECO:0007669"/>
    <property type="project" value="UniProtKB-KW"/>
</dbReference>
<evidence type="ECO:0000256" key="8">
    <source>
        <dbReference type="ARBA" id="ARBA00022989"/>
    </source>
</evidence>
<organism evidence="14 15">
    <name type="scientific">Candidatus Dojkabacteria bacterium</name>
    <dbReference type="NCBI Taxonomy" id="2099670"/>
    <lineage>
        <taxon>Bacteria</taxon>
        <taxon>Candidatus Dojkabacteria</taxon>
    </lineage>
</organism>
<comment type="catalytic activity">
    <reaction evidence="13">
        <text>di-trans,octa-cis-undecaprenyl diphosphate + H2O = di-trans,octa-cis-undecaprenyl phosphate + phosphate + H(+)</text>
        <dbReference type="Rhea" id="RHEA:28094"/>
        <dbReference type="ChEBI" id="CHEBI:15377"/>
        <dbReference type="ChEBI" id="CHEBI:15378"/>
        <dbReference type="ChEBI" id="CHEBI:43474"/>
        <dbReference type="ChEBI" id="CHEBI:58405"/>
        <dbReference type="ChEBI" id="CHEBI:60392"/>
        <dbReference type="EC" id="3.6.1.27"/>
    </reaction>
</comment>
<keyword evidence="9" id="KW-0472">Membrane</keyword>
<evidence type="ECO:0000256" key="13">
    <source>
        <dbReference type="ARBA" id="ARBA00047594"/>
    </source>
</evidence>
<accession>A0A955RHV3</accession>
<evidence type="ECO:0000313" key="15">
    <source>
        <dbReference type="Proteomes" id="UP000782843"/>
    </source>
</evidence>
<dbReference type="EMBL" id="JAGQLG010000069">
    <property type="protein sequence ID" value="MCA9382137.1"/>
    <property type="molecule type" value="Genomic_DNA"/>
</dbReference>
<comment type="subcellular location">
    <subcellularLocation>
        <location evidence="1">Cell membrane</location>
        <topology evidence="1">Multi-pass membrane protein</topology>
    </subcellularLocation>
</comment>
<keyword evidence="8" id="KW-1133">Transmembrane helix</keyword>
<evidence type="ECO:0000256" key="5">
    <source>
        <dbReference type="ARBA" id="ARBA00022475"/>
    </source>
</evidence>
<evidence type="ECO:0000256" key="11">
    <source>
        <dbReference type="ARBA" id="ARBA00032707"/>
    </source>
</evidence>
<dbReference type="PANTHER" id="PTHR30622">
    <property type="entry name" value="UNDECAPRENYL-DIPHOSPHATASE"/>
    <property type="match status" value="1"/>
</dbReference>
<dbReference type="GO" id="GO:0050380">
    <property type="term" value="F:undecaprenyl-diphosphatase activity"/>
    <property type="evidence" value="ECO:0007669"/>
    <property type="project" value="UniProtKB-EC"/>
</dbReference>
<keyword evidence="10" id="KW-0046">Antibiotic resistance</keyword>
<evidence type="ECO:0000256" key="4">
    <source>
        <dbReference type="ARBA" id="ARBA00021581"/>
    </source>
</evidence>
<reference evidence="14" key="2">
    <citation type="journal article" date="2021" name="Microbiome">
        <title>Successional dynamics and alternative stable states in a saline activated sludge microbial community over 9 years.</title>
        <authorList>
            <person name="Wang Y."/>
            <person name="Ye J."/>
            <person name="Ju F."/>
            <person name="Liu L."/>
            <person name="Boyd J.A."/>
            <person name="Deng Y."/>
            <person name="Parks D.H."/>
            <person name="Jiang X."/>
            <person name="Yin X."/>
            <person name="Woodcroft B.J."/>
            <person name="Tyson G.W."/>
            <person name="Hugenholtz P."/>
            <person name="Polz M.F."/>
            <person name="Zhang T."/>
        </authorList>
    </citation>
    <scope>NUCLEOTIDE SEQUENCE</scope>
    <source>
        <strain evidence="14">HKST-UBA10</strain>
    </source>
</reference>
<dbReference type="EC" id="3.6.1.27" evidence="3"/>
<dbReference type="AlphaFoldDB" id="A0A955RHV3"/>
<evidence type="ECO:0000256" key="12">
    <source>
        <dbReference type="ARBA" id="ARBA00032932"/>
    </source>
</evidence>
<protein>
    <recommendedName>
        <fullName evidence="4">Undecaprenyl-diphosphatase</fullName>
        <ecNumber evidence="3">3.6.1.27</ecNumber>
    </recommendedName>
    <alternativeName>
        <fullName evidence="12">Bacitracin resistance protein</fullName>
    </alternativeName>
    <alternativeName>
        <fullName evidence="11">Undecaprenyl pyrophosphate phosphatase</fullName>
    </alternativeName>
</protein>
<feature type="non-terminal residue" evidence="14">
    <location>
        <position position="81"/>
    </location>
</feature>
<evidence type="ECO:0000256" key="3">
    <source>
        <dbReference type="ARBA" id="ARBA00012374"/>
    </source>
</evidence>
<sequence length="81" mass="9158">MTIIQSLILGIIQGVTEFLPISSSAHLVIIPRFFGWEEHTTAFDAMLHAGTLFATVIYFRKDLIKLITDRNYKLIGFFALA</sequence>
<reference evidence="14" key="1">
    <citation type="submission" date="2020-04" db="EMBL/GenBank/DDBJ databases">
        <authorList>
            <person name="Zhang T."/>
        </authorList>
    </citation>
    <scope>NUCLEOTIDE SEQUENCE</scope>
    <source>
        <strain evidence="14">HKST-UBA10</strain>
    </source>
</reference>
<evidence type="ECO:0000256" key="1">
    <source>
        <dbReference type="ARBA" id="ARBA00004651"/>
    </source>
</evidence>
<gene>
    <name evidence="14" type="ORF">KC660_01880</name>
</gene>
<dbReference type="GO" id="GO:0005886">
    <property type="term" value="C:plasma membrane"/>
    <property type="evidence" value="ECO:0007669"/>
    <property type="project" value="UniProtKB-SubCell"/>
</dbReference>
<dbReference type="Pfam" id="PF02673">
    <property type="entry name" value="BacA"/>
    <property type="match status" value="1"/>
</dbReference>
<evidence type="ECO:0000256" key="6">
    <source>
        <dbReference type="ARBA" id="ARBA00022692"/>
    </source>
</evidence>
<evidence type="ECO:0000256" key="2">
    <source>
        <dbReference type="ARBA" id="ARBA00010621"/>
    </source>
</evidence>
<comment type="caution">
    <text evidence="14">The sequence shown here is derived from an EMBL/GenBank/DDBJ whole genome shotgun (WGS) entry which is preliminary data.</text>
</comment>
<dbReference type="InterPro" id="IPR003824">
    <property type="entry name" value="UppP"/>
</dbReference>
<evidence type="ECO:0000256" key="7">
    <source>
        <dbReference type="ARBA" id="ARBA00022801"/>
    </source>
</evidence>
<evidence type="ECO:0000313" key="14">
    <source>
        <dbReference type="EMBL" id="MCA9382137.1"/>
    </source>
</evidence>